<feature type="signal peptide" evidence="5">
    <location>
        <begin position="1"/>
        <end position="21"/>
    </location>
</feature>
<dbReference type="InterPro" id="IPR036866">
    <property type="entry name" value="RibonucZ/Hydroxyglut_hydro"/>
</dbReference>
<evidence type="ECO:0000313" key="8">
    <source>
        <dbReference type="Proteomes" id="UP001143307"/>
    </source>
</evidence>
<feature type="chain" id="PRO_5045957343" evidence="5">
    <location>
        <begin position="22"/>
        <end position="298"/>
    </location>
</feature>
<evidence type="ECO:0000256" key="5">
    <source>
        <dbReference type="SAM" id="SignalP"/>
    </source>
</evidence>
<accession>A0ABT3T0I9</accession>
<dbReference type="PROSITE" id="PS00743">
    <property type="entry name" value="BETA_LACTAMASE_B_1"/>
    <property type="match status" value="1"/>
</dbReference>
<dbReference type="Gene3D" id="3.60.15.10">
    <property type="entry name" value="Ribonuclease Z/Hydroxyacylglutathione hydrolase-like"/>
    <property type="match status" value="1"/>
</dbReference>
<comment type="cofactor">
    <cofactor evidence="1">
        <name>Zn(2+)</name>
        <dbReference type="ChEBI" id="CHEBI:29105"/>
    </cofactor>
</comment>
<dbReference type="CDD" id="cd16282">
    <property type="entry name" value="metallo-hydrolase-like_MBL-fold"/>
    <property type="match status" value="1"/>
</dbReference>
<keyword evidence="8" id="KW-1185">Reference proteome</keyword>
<evidence type="ECO:0000256" key="4">
    <source>
        <dbReference type="ARBA" id="ARBA00022833"/>
    </source>
</evidence>
<sequence length="298" mass="31871">MNKTFSILTGLVMTLAASLCAAQAEDAPKVTVTPIKGPLYMLDGSGGNLVASIGDDGVLLIDADYAPWAEAHAAAIAGIDPDAASPRFLLNTHWHGDHVGGNEHWGTQGTVIMAHENIYQRMSTRQEMKALGRVVEPSPAAALPVVTYEDSIAVRFNGDVIQVQHFPTGHTDGDSVVFFTEQNVVHIGDHVFENAFPFVDIGSGGNVLGYLSNLEKVLAMIDDQTIIVPGHGTSLLSKQDLQEWVTMLKSSVSRVAALLQSGRTVDEIAENGLGVEYDSFGQGFIKEPMWIGFIAASL</sequence>
<dbReference type="SMART" id="SM00849">
    <property type="entry name" value="Lactamase_B"/>
    <property type="match status" value="1"/>
</dbReference>
<evidence type="ECO:0000256" key="1">
    <source>
        <dbReference type="ARBA" id="ARBA00001947"/>
    </source>
</evidence>
<name>A0ABT3T0I9_9GAMM</name>
<dbReference type="Proteomes" id="UP001143307">
    <property type="component" value="Unassembled WGS sequence"/>
</dbReference>
<keyword evidence="3" id="KW-0378">Hydrolase</keyword>
<organism evidence="7 8">
    <name type="scientific">Candidatus Seongchinamella marina</name>
    <dbReference type="NCBI Taxonomy" id="2518990"/>
    <lineage>
        <taxon>Bacteria</taxon>
        <taxon>Pseudomonadati</taxon>
        <taxon>Pseudomonadota</taxon>
        <taxon>Gammaproteobacteria</taxon>
        <taxon>Cellvibrionales</taxon>
        <taxon>Halieaceae</taxon>
        <taxon>Seongchinamella</taxon>
    </lineage>
</organism>
<keyword evidence="2" id="KW-0479">Metal-binding</keyword>
<keyword evidence="5" id="KW-0732">Signal</keyword>
<evidence type="ECO:0000259" key="6">
    <source>
        <dbReference type="SMART" id="SM00849"/>
    </source>
</evidence>
<dbReference type="PANTHER" id="PTHR23131:SF0">
    <property type="entry name" value="ENDORIBONUCLEASE LACTB2"/>
    <property type="match status" value="1"/>
</dbReference>
<dbReference type="SUPFAM" id="SSF56281">
    <property type="entry name" value="Metallo-hydrolase/oxidoreductase"/>
    <property type="match status" value="1"/>
</dbReference>
<evidence type="ECO:0000256" key="2">
    <source>
        <dbReference type="ARBA" id="ARBA00022723"/>
    </source>
</evidence>
<dbReference type="EMBL" id="SHNP01000011">
    <property type="protein sequence ID" value="MCX2975690.1"/>
    <property type="molecule type" value="Genomic_DNA"/>
</dbReference>
<reference evidence="7" key="1">
    <citation type="submission" date="2019-02" db="EMBL/GenBank/DDBJ databases">
        <authorList>
            <person name="Li S.-H."/>
        </authorList>
    </citation>
    <scope>NUCLEOTIDE SEQUENCE</scope>
    <source>
        <strain evidence="7">IMCC8485</strain>
    </source>
</reference>
<dbReference type="InterPro" id="IPR050662">
    <property type="entry name" value="Sec-metab_biosynth-thioest"/>
</dbReference>
<gene>
    <name evidence="7" type="ORF">EYC87_19110</name>
</gene>
<dbReference type="InterPro" id="IPR001279">
    <property type="entry name" value="Metallo-B-lactamas"/>
</dbReference>
<dbReference type="InterPro" id="IPR001018">
    <property type="entry name" value="Beta-lactamase_class-B_CS"/>
</dbReference>
<comment type="caution">
    <text evidence="7">The sequence shown here is derived from an EMBL/GenBank/DDBJ whole genome shotgun (WGS) entry which is preliminary data.</text>
</comment>
<proteinExistence type="predicted"/>
<evidence type="ECO:0000256" key="3">
    <source>
        <dbReference type="ARBA" id="ARBA00022801"/>
    </source>
</evidence>
<protein>
    <submittedName>
        <fullName evidence="7">MBL fold metallo-hydrolase</fullName>
    </submittedName>
</protein>
<evidence type="ECO:0000313" key="7">
    <source>
        <dbReference type="EMBL" id="MCX2975690.1"/>
    </source>
</evidence>
<dbReference type="PANTHER" id="PTHR23131">
    <property type="entry name" value="ENDORIBONUCLEASE LACTB2"/>
    <property type="match status" value="1"/>
</dbReference>
<dbReference type="Pfam" id="PF00753">
    <property type="entry name" value="Lactamase_B"/>
    <property type="match status" value="1"/>
</dbReference>
<dbReference type="RefSeq" id="WP_279254309.1">
    <property type="nucleotide sequence ID" value="NZ_SHNP01000011.1"/>
</dbReference>
<keyword evidence="4" id="KW-0862">Zinc</keyword>
<feature type="domain" description="Metallo-beta-lactamase" evidence="6">
    <location>
        <begin position="47"/>
        <end position="231"/>
    </location>
</feature>